<dbReference type="InterPro" id="IPR003661">
    <property type="entry name" value="HisK_dim/P_dom"/>
</dbReference>
<evidence type="ECO:0000256" key="7">
    <source>
        <dbReference type="SAM" id="Phobius"/>
    </source>
</evidence>
<gene>
    <name evidence="10" type="ORF">FLL45_00025</name>
</gene>
<feature type="transmembrane region" description="Helical" evidence="7">
    <location>
        <begin position="86"/>
        <end position="108"/>
    </location>
</feature>
<evidence type="ECO:0000256" key="4">
    <source>
        <dbReference type="ARBA" id="ARBA00022679"/>
    </source>
</evidence>
<keyword evidence="11" id="KW-1185">Reference proteome</keyword>
<reference evidence="10 11" key="1">
    <citation type="submission" date="2019-06" db="EMBL/GenBank/DDBJ databases">
        <title>Draft genome of Aliikangiella marina GYP-15.</title>
        <authorList>
            <person name="Wang G."/>
        </authorList>
    </citation>
    <scope>NUCLEOTIDE SEQUENCE [LARGE SCALE GENOMIC DNA]</scope>
    <source>
        <strain evidence="10 11">GYP-15</strain>
    </source>
</reference>
<dbReference type="InterPro" id="IPR011006">
    <property type="entry name" value="CheY-like_superfamily"/>
</dbReference>
<evidence type="ECO:0000256" key="1">
    <source>
        <dbReference type="ARBA" id="ARBA00000085"/>
    </source>
</evidence>
<dbReference type="InterPro" id="IPR003594">
    <property type="entry name" value="HATPase_dom"/>
</dbReference>
<dbReference type="Gene3D" id="3.40.50.2300">
    <property type="match status" value="1"/>
</dbReference>
<evidence type="ECO:0000256" key="3">
    <source>
        <dbReference type="ARBA" id="ARBA00022553"/>
    </source>
</evidence>
<dbReference type="Proteomes" id="UP000317839">
    <property type="component" value="Unassembled WGS sequence"/>
</dbReference>
<keyword evidence="7" id="KW-0472">Membrane</keyword>
<dbReference type="SUPFAM" id="SSF52172">
    <property type="entry name" value="CheY-like"/>
    <property type="match status" value="1"/>
</dbReference>
<sequence length="573" mass="64998">MSPENLKNKVEVNILRQFFNNLPFIAIGGLLLVIVFSIGISEELPSSYLVIWGALAIITSGFFLVFGYFFKKITDINDKLVRTWRIIILANFLLVGLSWGVAISYFNALLPAEYKSHLLLTIVIVMSVYFPVLMNYFKFYSALAFSIMVPGASTVLYSAGSGAIFWGFVLFGYLCLMLMFASWSTRKEYERIQLQFELFEQNQKVKEANDSKSRFLASASHDLRQPLQALGFYIVTLSDFLREPHKKSIFDKTLKAYQALENLLNQLLNVSKLNANLIEIVHSDFSMKELFNKLKNDYEMRAIDRGLSIDFTTQDLYAHSDIVSVERILRNLLENALRYTKEGFILARCFEENDHLVVQVSDTGIGIDQEHVNKIFDEFYQVKNPERDRNKGFGLGLYAVEKLANLLDTSIKVDSTLGKGSTFSIVLPIGKQPSENTTVTIERSVEDDVLVDRTVLLVDDDDVVLDSISQLFFSWGCQVLTASNYQEAVNIVTVEEIIPELLVVDYRLPQHKTGVDLIREIRELSETSIPSIILTGDTGEESLSHINSSGLSFIHKPANPERLKRKVKQFLSD</sequence>
<dbReference type="Pfam" id="PF00512">
    <property type="entry name" value="HisKA"/>
    <property type="match status" value="1"/>
</dbReference>
<keyword evidence="4" id="KW-0808">Transferase</keyword>
<dbReference type="EMBL" id="VIKR01000001">
    <property type="protein sequence ID" value="TQV76390.1"/>
    <property type="molecule type" value="Genomic_DNA"/>
</dbReference>
<comment type="caution">
    <text evidence="10">The sequence shown here is derived from an EMBL/GenBank/DDBJ whole genome shotgun (WGS) entry which is preliminary data.</text>
</comment>
<dbReference type="GO" id="GO:0000155">
    <property type="term" value="F:phosphorelay sensor kinase activity"/>
    <property type="evidence" value="ECO:0007669"/>
    <property type="project" value="InterPro"/>
</dbReference>
<dbReference type="InterPro" id="IPR005467">
    <property type="entry name" value="His_kinase_dom"/>
</dbReference>
<dbReference type="InterPro" id="IPR036097">
    <property type="entry name" value="HisK_dim/P_sf"/>
</dbReference>
<dbReference type="PANTHER" id="PTHR43047:SF9">
    <property type="entry name" value="HISTIDINE KINASE"/>
    <property type="match status" value="1"/>
</dbReference>
<dbReference type="Gene3D" id="3.30.565.10">
    <property type="entry name" value="Histidine kinase-like ATPase, C-terminal domain"/>
    <property type="match status" value="1"/>
</dbReference>
<dbReference type="PANTHER" id="PTHR43047">
    <property type="entry name" value="TWO-COMPONENT HISTIDINE PROTEIN KINASE"/>
    <property type="match status" value="1"/>
</dbReference>
<protein>
    <recommendedName>
        <fullName evidence="2">histidine kinase</fullName>
        <ecNumber evidence="2">2.7.13.3</ecNumber>
    </recommendedName>
</protein>
<evidence type="ECO:0000256" key="5">
    <source>
        <dbReference type="ARBA" id="ARBA00022777"/>
    </source>
</evidence>
<feature type="domain" description="Response regulatory" evidence="9">
    <location>
        <begin position="454"/>
        <end position="571"/>
    </location>
</feature>
<dbReference type="InterPro" id="IPR004358">
    <property type="entry name" value="Sig_transdc_His_kin-like_C"/>
</dbReference>
<accession>A0A545TGM4</accession>
<dbReference type="GO" id="GO:0009927">
    <property type="term" value="F:histidine phosphotransfer kinase activity"/>
    <property type="evidence" value="ECO:0007669"/>
    <property type="project" value="TreeGrafter"/>
</dbReference>
<dbReference type="CDD" id="cd00082">
    <property type="entry name" value="HisKA"/>
    <property type="match status" value="1"/>
</dbReference>
<dbReference type="Pfam" id="PF02518">
    <property type="entry name" value="HATPase_c"/>
    <property type="match status" value="1"/>
</dbReference>
<dbReference type="GO" id="GO:0005886">
    <property type="term" value="C:plasma membrane"/>
    <property type="evidence" value="ECO:0007669"/>
    <property type="project" value="UniProtKB-ARBA"/>
</dbReference>
<feature type="transmembrane region" description="Helical" evidence="7">
    <location>
        <begin position="163"/>
        <end position="183"/>
    </location>
</feature>
<dbReference type="SUPFAM" id="SSF55874">
    <property type="entry name" value="ATPase domain of HSP90 chaperone/DNA topoisomerase II/histidine kinase"/>
    <property type="match status" value="1"/>
</dbReference>
<proteinExistence type="predicted"/>
<dbReference type="OrthoDB" id="9764438at2"/>
<feature type="transmembrane region" description="Helical" evidence="7">
    <location>
        <begin position="21"/>
        <end position="41"/>
    </location>
</feature>
<dbReference type="SMART" id="SM00387">
    <property type="entry name" value="HATPase_c"/>
    <property type="match status" value="1"/>
</dbReference>
<dbReference type="PRINTS" id="PR00344">
    <property type="entry name" value="BCTRLSENSOR"/>
</dbReference>
<keyword evidence="3 6" id="KW-0597">Phosphoprotein</keyword>
<name>A0A545TGM4_9GAMM</name>
<evidence type="ECO:0000259" key="9">
    <source>
        <dbReference type="PROSITE" id="PS50110"/>
    </source>
</evidence>
<dbReference type="AlphaFoldDB" id="A0A545TGM4"/>
<dbReference type="SMART" id="SM00388">
    <property type="entry name" value="HisKA"/>
    <property type="match status" value="1"/>
</dbReference>
<organism evidence="10 11">
    <name type="scientific">Aliikangiella marina</name>
    <dbReference type="NCBI Taxonomy" id="1712262"/>
    <lineage>
        <taxon>Bacteria</taxon>
        <taxon>Pseudomonadati</taxon>
        <taxon>Pseudomonadota</taxon>
        <taxon>Gammaproteobacteria</taxon>
        <taxon>Oceanospirillales</taxon>
        <taxon>Pleioneaceae</taxon>
        <taxon>Aliikangiella</taxon>
    </lineage>
</organism>
<evidence type="ECO:0000256" key="2">
    <source>
        <dbReference type="ARBA" id="ARBA00012438"/>
    </source>
</evidence>
<dbReference type="CDD" id="cd00156">
    <property type="entry name" value="REC"/>
    <property type="match status" value="1"/>
</dbReference>
<dbReference type="InterPro" id="IPR036890">
    <property type="entry name" value="HATPase_C_sf"/>
</dbReference>
<dbReference type="SMART" id="SM00448">
    <property type="entry name" value="REC"/>
    <property type="match status" value="1"/>
</dbReference>
<dbReference type="Gene3D" id="1.10.287.130">
    <property type="match status" value="1"/>
</dbReference>
<dbReference type="SUPFAM" id="SSF47384">
    <property type="entry name" value="Homodimeric domain of signal transducing histidine kinase"/>
    <property type="match status" value="1"/>
</dbReference>
<keyword evidence="7" id="KW-0812">Transmembrane</keyword>
<feature type="modified residue" description="4-aspartylphosphate" evidence="6">
    <location>
        <position position="505"/>
    </location>
</feature>
<dbReference type="PROSITE" id="PS50109">
    <property type="entry name" value="HIS_KIN"/>
    <property type="match status" value="1"/>
</dbReference>
<evidence type="ECO:0000313" key="11">
    <source>
        <dbReference type="Proteomes" id="UP000317839"/>
    </source>
</evidence>
<keyword evidence="5" id="KW-0418">Kinase</keyword>
<evidence type="ECO:0000313" key="10">
    <source>
        <dbReference type="EMBL" id="TQV76390.1"/>
    </source>
</evidence>
<feature type="transmembrane region" description="Helical" evidence="7">
    <location>
        <begin position="114"/>
        <end position="132"/>
    </location>
</feature>
<dbReference type="EC" id="2.7.13.3" evidence="2"/>
<feature type="domain" description="Histidine kinase" evidence="8">
    <location>
        <begin position="218"/>
        <end position="431"/>
    </location>
</feature>
<dbReference type="RefSeq" id="WP_142887751.1">
    <property type="nucleotide sequence ID" value="NZ_VIKR01000001.1"/>
</dbReference>
<dbReference type="PROSITE" id="PS50110">
    <property type="entry name" value="RESPONSE_REGULATORY"/>
    <property type="match status" value="1"/>
</dbReference>
<dbReference type="Pfam" id="PF00072">
    <property type="entry name" value="Response_reg"/>
    <property type="match status" value="1"/>
</dbReference>
<dbReference type="InterPro" id="IPR001789">
    <property type="entry name" value="Sig_transdc_resp-reg_receiver"/>
</dbReference>
<comment type="catalytic activity">
    <reaction evidence="1">
        <text>ATP + protein L-histidine = ADP + protein N-phospho-L-histidine.</text>
        <dbReference type="EC" id="2.7.13.3"/>
    </reaction>
</comment>
<dbReference type="FunFam" id="3.30.565.10:FF:000006">
    <property type="entry name" value="Sensor histidine kinase WalK"/>
    <property type="match status" value="1"/>
</dbReference>
<evidence type="ECO:0000259" key="8">
    <source>
        <dbReference type="PROSITE" id="PS50109"/>
    </source>
</evidence>
<evidence type="ECO:0000256" key="6">
    <source>
        <dbReference type="PROSITE-ProRule" id="PRU00169"/>
    </source>
</evidence>
<feature type="transmembrane region" description="Helical" evidence="7">
    <location>
        <begin position="47"/>
        <end position="70"/>
    </location>
</feature>
<keyword evidence="7" id="KW-1133">Transmembrane helix</keyword>